<name>A0A1V4I3U7_9FIRM</name>
<reference evidence="2 3" key="1">
    <citation type="submission" date="2017-03" db="EMBL/GenBank/DDBJ databases">
        <title>Genome sequence of Clostridium thermoalcaliphilum DSM 7309.</title>
        <authorList>
            <person name="Poehlein A."/>
            <person name="Daniel R."/>
        </authorList>
    </citation>
    <scope>NUCLEOTIDE SEQUENCE [LARGE SCALE GENOMIC DNA]</scope>
    <source>
        <strain evidence="2 3">DSM 7309</strain>
    </source>
</reference>
<dbReference type="RefSeq" id="WP_331722087.1">
    <property type="nucleotide sequence ID" value="NZ_MZGW01000016.1"/>
</dbReference>
<gene>
    <name evidence="2" type="ORF">CLOTH_20430</name>
</gene>
<protein>
    <submittedName>
        <fullName evidence="2">Uncharacterized protein</fullName>
    </submittedName>
</protein>
<evidence type="ECO:0000256" key="1">
    <source>
        <dbReference type="SAM" id="Coils"/>
    </source>
</evidence>
<keyword evidence="3" id="KW-1185">Reference proteome</keyword>
<dbReference type="Proteomes" id="UP000190140">
    <property type="component" value="Unassembled WGS sequence"/>
</dbReference>
<sequence>MSHLNLENQLDEKTKELILKMEEELESKDQEIATLKMNWHI</sequence>
<proteinExistence type="predicted"/>
<dbReference type="EMBL" id="MZGW01000016">
    <property type="protein sequence ID" value="OPJ54658.1"/>
    <property type="molecule type" value="Genomic_DNA"/>
</dbReference>
<dbReference type="AlphaFoldDB" id="A0A1V4I3U7"/>
<evidence type="ECO:0000313" key="2">
    <source>
        <dbReference type="EMBL" id="OPJ54658.1"/>
    </source>
</evidence>
<organism evidence="2 3">
    <name type="scientific">Alkalithermobacter paradoxus</name>
    <dbReference type="NCBI Taxonomy" id="29349"/>
    <lineage>
        <taxon>Bacteria</taxon>
        <taxon>Bacillati</taxon>
        <taxon>Bacillota</taxon>
        <taxon>Clostridia</taxon>
        <taxon>Peptostreptococcales</taxon>
        <taxon>Tepidibacteraceae</taxon>
        <taxon>Alkalithermobacter</taxon>
    </lineage>
</organism>
<evidence type="ECO:0000313" key="3">
    <source>
        <dbReference type="Proteomes" id="UP000190140"/>
    </source>
</evidence>
<accession>A0A1V4I3U7</accession>
<feature type="coiled-coil region" evidence="1">
    <location>
        <begin position="3"/>
        <end position="38"/>
    </location>
</feature>
<comment type="caution">
    <text evidence="2">The sequence shown here is derived from an EMBL/GenBank/DDBJ whole genome shotgun (WGS) entry which is preliminary data.</text>
</comment>
<keyword evidence="1" id="KW-0175">Coiled coil</keyword>
<dbReference type="STRING" id="29349.CLOTH_20430"/>